<dbReference type="PROSITE" id="PS50106">
    <property type="entry name" value="PDZ"/>
    <property type="match status" value="3"/>
</dbReference>
<dbReference type="InterPro" id="IPR041489">
    <property type="entry name" value="PDZ_6"/>
</dbReference>
<feature type="compositionally biased region" description="Polar residues" evidence="1">
    <location>
        <begin position="143"/>
        <end position="152"/>
    </location>
</feature>
<dbReference type="InterPro" id="IPR001478">
    <property type="entry name" value="PDZ"/>
</dbReference>
<sequence>MSEKAADVGKMVGKRGGEGWGCRTAPFALRPPSQMDLHSGTGEDTYFLTSDPLTSFTSFDKGPKPKSQSDFAASNNTFCVATATGTLGRDCTRTPPPTKPPRKDQIFSVELLIHGSNGVGVEIDAIPMSNRERNSSDGVADGNRTTLASSPPQGLGFSSPGSGSVMRVVAVTEGGTAHRDGRIKVNDEVIDINGRSLLRETKDSVRQLLAAAALSGHVVMTLRRRRRKAAPPPPLPIRHTPSLQESPAPRRASAERPFPTSALSFSTTCLTQDWADTRRASTDEDDHFLLQHNRPHMSLSNCELNDSSDDVFADCSTPSDRVIYINLPSPRTNLRRTTTNNNTIIINNKNNKNKRGREHGRTRREHDRRGMTAGKSVDSLVSFDDVKNRSHSSSTIEDLVQWTVSDSKEGAGRYARDLQFHRDRTPNGCLGGELRRQSSTSTLVGDCGSHQGSMESLNGPVGVRTNGHGASSVTPIRRLVERNLLKNHQDFYVSHRPETASPSTVSLGSFGVYDGATSSSSSSSSPVTSGKRRLITKLHLLKDENGLGIHIAGGKGSKKGDIGIFVAAITEGGPAFRDGRLKRGDELLMINGQSLVGLTHQEAVDSLRSAPSLLRKSASIASTPLPSSPRIKSPPPVLEKKKIASIPQVQAQTPCGTVMKWEDIAEKFHEADLQHSRNRPHISNGLVHSKFGPPQTVCVQKGAKRKGLGFTIVGGVDSGRGNMGIFVRRIFPSGAIADDGNMKEGDEILQLNGESLQGLTHKQVIAMFRSLRQGPVTLVFRSRRASATPSPCHSPSPSPDGSPVSTPSHSPYHTPQNSISDCPASAESSSSSGTSNKHHPRGTSPPPIPIQRTSPMCGSGLFRSHQHLALSKEGGKNS</sequence>
<proteinExistence type="predicted"/>
<keyword evidence="4" id="KW-1185">Reference proteome</keyword>
<dbReference type="STRING" id="400727.A0A2T7NF81"/>
<dbReference type="OrthoDB" id="6022711at2759"/>
<dbReference type="Gene3D" id="2.30.42.10">
    <property type="match status" value="3"/>
</dbReference>
<dbReference type="PANTHER" id="PTHR11324:SF16">
    <property type="entry name" value="PDZ DOMAIN-CONTAINING PROTEIN 2"/>
    <property type="match status" value="1"/>
</dbReference>
<gene>
    <name evidence="3" type="ORF">C0Q70_20315</name>
</gene>
<evidence type="ECO:0000313" key="3">
    <source>
        <dbReference type="EMBL" id="PVD19824.1"/>
    </source>
</evidence>
<feature type="domain" description="PDZ" evidence="2">
    <location>
        <begin position="144"/>
        <end position="224"/>
    </location>
</feature>
<feature type="domain" description="PDZ" evidence="2">
    <location>
        <begin position="696"/>
        <end position="783"/>
    </location>
</feature>
<reference evidence="3 4" key="1">
    <citation type="submission" date="2018-04" db="EMBL/GenBank/DDBJ databases">
        <title>The genome of golden apple snail Pomacea canaliculata provides insight into stress tolerance and invasive adaptation.</title>
        <authorList>
            <person name="Liu C."/>
            <person name="Liu B."/>
            <person name="Ren Y."/>
            <person name="Zhang Y."/>
            <person name="Wang H."/>
            <person name="Li S."/>
            <person name="Jiang F."/>
            <person name="Yin L."/>
            <person name="Zhang G."/>
            <person name="Qian W."/>
            <person name="Fan W."/>
        </authorList>
    </citation>
    <scope>NUCLEOTIDE SEQUENCE [LARGE SCALE GENOMIC DNA]</scope>
    <source>
        <strain evidence="3">SZHN2017</strain>
        <tissue evidence="3">Muscle</tissue>
    </source>
</reference>
<feature type="region of interest" description="Disordered" evidence="1">
    <location>
        <begin position="440"/>
        <end position="470"/>
    </location>
</feature>
<organism evidence="3 4">
    <name type="scientific">Pomacea canaliculata</name>
    <name type="common">Golden apple snail</name>
    <dbReference type="NCBI Taxonomy" id="400727"/>
    <lineage>
        <taxon>Eukaryota</taxon>
        <taxon>Metazoa</taxon>
        <taxon>Spiralia</taxon>
        <taxon>Lophotrochozoa</taxon>
        <taxon>Mollusca</taxon>
        <taxon>Gastropoda</taxon>
        <taxon>Caenogastropoda</taxon>
        <taxon>Architaenioglossa</taxon>
        <taxon>Ampullarioidea</taxon>
        <taxon>Ampullariidae</taxon>
        <taxon>Pomacea</taxon>
    </lineage>
</organism>
<feature type="domain" description="PDZ" evidence="2">
    <location>
        <begin position="537"/>
        <end position="615"/>
    </location>
</feature>
<feature type="region of interest" description="Disordered" evidence="1">
    <location>
        <begin position="783"/>
        <end position="878"/>
    </location>
</feature>
<name>A0A2T7NF81_POMCA</name>
<dbReference type="Pfam" id="PF17820">
    <property type="entry name" value="PDZ_6"/>
    <property type="match status" value="1"/>
</dbReference>
<comment type="caution">
    <text evidence="3">The sequence shown here is derived from an EMBL/GenBank/DDBJ whole genome shotgun (WGS) entry which is preliminary data.</text>
</comment>
<dbReference type="AlphaFoldDB" id="A0A2T7NF81"/>
<feature type="region of interest" description="Disordered" evidence="1">
    <location>
        <begin position="223"/>
        <end position="259"/>
    </location>
</feature>
<feature type="region of interest" description="Disordered" evidence="1">
    <location>
        <begin position="129"/>
        <end position="163"/>
    </location>
</feature>
<feature type="region of interest" description="Disordered" evidence="1">
    <location>
        <begin position="21"/>
        <end position="43"/>
    </location>
</feature>
<dbReference type="EMBL" id="PZQS01000013">
    <property type="protein sequence ID" value="PVD19824.1"/>
    <property type="molecule type" value="Genomic_DNA"/>
</dbReference>
<dbReference type="Proteomes" id="UP000245119">
    <property type="component" value="Linkage Group LG13"/>
</dbReference>
<evidence type="ECO:0000259" key="2">
    <source>
        <dbReference type="PROSITE" id="PS50106"/>
    </source>
</evidence>
<protein>
    <recommendedName>
        <fullName evidence="2">PDZ domain-containing protein</fullName>
    </recommendedName>
</protein>
<dbReference type="PANTHER" id="PTHR11324">
    <property type="entry name" value="IL16-RELATED"/>
    <property type="match status" value="1"/>
</dbReference>
<dbReference type="SUPFAM" id="SSF50156">
    <property type="entry name" value="PDZ domain-like"/>
    <property type="match status" value="3"/>
</dbReference>
<dbReference type="CDD" id="cd00136">
    <property type="entry name" value="PDZ_canonical"/>
    <property type="match status" value="1"/>
</dbReference>
<dbReference type="SMART" id="SM00228">
    <property type="entry name" value="PDZ"/>
    <property type="match status" value="3"/>
</dbReference>
<evidence type="ECO:0000256" key="1">
    <source>
        <dbReference type="SAM" id="MobiDB-lite"/>
    </source>
</evidence>
<dbReference type="CDD" id="cd06758">
    <property type="entry name" value="PDZ2_PDZD2-like"/>
    <property type="match status" value="1"/>
</dbReference>
<dbReference type="InterPro" id="IPR036034">
    <property type="entry name" value="PDZ_sf"/>
</dbReference>
<feature type="compositionally biased region" description="Low complexity" evidence="1">
    <location>
        <begin position="818"/>
        <end position="835"/>
    </location>
</feature>
<dbReference type="Pfam" id="PF00595">
    <property type="entry name" value="PDZ"/>
    <property type="match status" value="2"/>
</dbReference>
<feature type="region of interest" description="Disordered" evidence="1">
    <location>
        <begin position="347"/>
        <end position="371"/>
    </location>
</feature>
<accession>A0A2T7NF81</accession>
<evidence type="ECO:0000313" key="4">
    <source>
        <dbReference type="Proteomes" id="UP000245119"/>
    </source>
</evidence>
<feature type="compositionally biased region" description="Basic residues" evidence="1">
    <location>
        <begin position="351"/>
        <end position="363"/>
    </location>
</feature>